<keyword evidence="10" id="KW-0732">Signal</keyword>
<dbReference type="InterPro" id="IPR011650">
    <property type="entry name" value="Peptidase_M20_dimer"/>
</dbReference>
<dbReference type="Proteomes" id="UP000823941">
    <property type="component" value="Chromosome 12"/>
</dbReference>
<dbReference type="Pfam" id="PF07687">
    <property type="entry name" value="M20_dimer"/>
    <property type="match status" value="1"/>
</dbReference>
<protein>
    <recommendedName>
        <fullName evidence="4">N-acyl-aliphatic-L-amino acid amidohydrolase</fullName>
        <ecNumber evidence="4">3.5.1.14</ecNumber>
    </recommendedName>
    <alternativeName>
        <fullName evidence="9">N-acyl-L-amino-acid amidohydrolase</fullName>
    </alternativeName>
</protein>
<feature type="domain" description="Peptidase M20 dimerisation" evidence="11">
    <location>
        <begin position="217"/>
        <end position="319"/>
    </location>
</feature>
<keyword evidence="13" id="KW-1185">Reference proteome</keyword>
<dbReference type="Gene3D" id="1.10.150.900">
    <property type="match status" value="1"/>
</dbReference>
<keyword evidence="8" id="KW-0862">Zinc</keyword>
<evidence type="ECO:0000256" key="1">
    <source>
        <dbReference type="ARBA" id="ARBA00001947"/>
    </source>
</evidence>
<dbReference type="InterPro" id="IPR052083">
    <property type="entry name" value="Aminoacylase-1_M20A"/>
</dbReference>
<dbReference type="InterPro" id="IPR036264">
    <property type="entry name" value="Bact_exopeptidase_dim_dom"/>
</dbReference>
<proteinExistence type="inferred from homology"/>
<evidence type="ECO:0000256" key="4">
    <source>
        <dbReference type="ARBA" id="ARBA00011913"/>
    </source>
</evidence>
<comment type="caution">
    <text evidence="12">The sequence shown here is derived from an EMBL/GenBank/DDBJ whole genome shotgun (WGS) entry which is preliminary data.</text>
</comment>
<organism evidence="12 13">
    <name type="scientific">Plutella xylostella</name>
    <name type="common">Diamondback moth</name>
    <name type="synonym">Plutella maculipennis</name>
    <dbReference type="NCBI Taxonomy" id="51655"/>
    <lineage>
        <taxon>Eukaryota</taxon>
        <taxon>Metazoa</taxon>
        <taxon>Ecdysozoa</taxon>
        <taxon>Arthropoda</taxon>
        <taxon>Hexapoda</taxon>
        <taxon>Insecta</taxon>
        <taxon>Pterygota</taxon>
        <taxon>Neoptera</taxon>
        <taxon>Endopterygota</taxon>
        <taxon>Lepidoptera</taxon>
        <taxon>Glossata</taxon>
        <taxon>Ditrysia</taxon>
        <taxon>Yponomeutoidea</taxon>
        <taxon>Plutellidae</taxon>
        <taxon>Plutella</taxon>
    </lineage>
</organism>
<dbReference type="PANTHER" id="PTHR45892:SF1">
    <property type="entry name" value="AMINOACYLASE-1"/>
    <property type="match status" value="1"/>
</dbReference>
<dbReference type="SUPFAM" id="SSF53187">
    <property type="entry name" value="Zn-dependent exopeptidases"/>
    <property type="match status" value="1"/>
</dbReference>
<feature type="chain" id="PRO_5045396024" description="N-acyl-aliphatic-L-amino acid amidohydrolase" evidence="10">
    <location>
        <begin position="23"/>
        <end position="425"/>
    </location>
</feature>
<evidence type="ECO:0000256" key="2">
    <source>
        <dbReference type="ARBA" id="ARBA00004496"/>
    </source>
</evidence>
<dbReference type="InterPro" id="IPR001261">
    <property type="entry name" value="ArgE/DapE_CS"/>
</dbReference>
<gene>
    <name evidence="12" type="ORF">JYU34_008626</name>
</gene>
<dbReference type="PANTHER" id="PTHR45892">
    <property type="entry name" value="AMINOACYLASE-1"/>
    <property type="match status" value="1"/>
</dbReference>
<dbReference type="PROSITE" id="PS00758">
    <property type="entry name" value="ARGE_DAPE_CPG2_1"/>
    <property type="match status" value="1"/>
</dbReference>
<dbReference type="PIRSF" id="PIRSF036696">
    <property type="entry name" value="ACY-1"/>
    <property type="match status" value="1"/>
</dbReference>
<dbReference type="SUPFAM" id="SSF55031">
    <property type="entry name" value="Bacterial exopeptidase dimerisation domain"/>
    <property type="match status" value="1"/>
</dbReference>
<name>A0ABQ7QLY1_PLUXY</name>
<evidence type="ECO:0000256" key="3">
    <source>
        <dbReference type="ARBA" id="ARBA00006247"/>
    </source>
</evidence>
<evidence type="ECO:0000256" key="7">
    <source>
        <dbReference type="ARBA" id="ARBA00022801"/>
    </source>
</evidence>
<dbReference type="Pfam" id="PF01546">
    <property type="entry name" value="Peptidase_M20"/>
    <property type="match status" value="1"/>
</dbReference>
<keyword evidence="5" id="KW-0963">Cytoplasm</keyword>
<comment type="subcellular location">
    <subcellularLocation>
        <location evidence="2">Cytoplasm</location>
    </subcellularLocation>
</comment>
<sequence>MANIIMLMCFVILLATLEHTLAGAIDTTKPYSENPTVQKFQEYLQIDTSRPENIEQAVEFWRREAEALGLPFAVYSPGGRPVVVMTYEGANSSLPSIMLNSHMDVVEAVPEDWIYPPFSAYMDDEGKIYGRGAQDDKDISIEYIEAIRTLKENNITLQRTIHMTLMPDEETGGFDGMVPFARSEDFKRLNVGFALDEGLPTTDDTLIVTNVDKRPWQMEFTIRGVAGHGSSMQGMDTAAVKLRRLLDVIMEFREDQMKISDSLEKDDGSFTSVNVNIVQGGIATNIVPSEFRLVVDMRLAITAKASDMDEMISSWIMATGANTTVKFIRKVEESPATAVDDSNPYWVALQEAACEMNMTLSAILCPATSDMVQLRLLGIPALGFSPKPRTTNRVHGVNEYLSATTLMNGVDVYVRLLKKLGNLPL</sequence>
<feature type="signal peptide" evidence="10">
    <location>
        <begin position="1"/>
        <end position="22"/>
    </location>
</feature>
<dbReference type="NCBIfam" id="TIGR01880">
    <property type="entry name" value="Ac-peptdase-euk"/>
    <property type="match status" value="1"/>
</dbReference>
<comment type="similarity">
    <text evidence="3">Belongs to the peptidase M20A family.</text>
</comment>
<comment type="cofactor">
    <cofactor evidence="1">
        <name>Zn(2+)</name>
        <dbReference type="ChEBI" id="CHEBI:29105"/>
    </cofactor>
</comment>
<dbReference type="InterPro" id="IPR010159">
    <property type="entry name" value="N-acyl_aa_amidohydrolase"/>
</dbReference>
<evidence type="ECO:0000256" key="9">
    <source>
        <dbReference type="ARBA" id="ARBA00029656"/>
    </source>
</evidence>
<evidence type="ECO:0000256" key="6">
    <source>
        <dbReference type="ARBA" id="ARBA00022723"/>
    </source>
</evidence>
<dbReference type="EMBL" id="JAHIBW010000012">
    <property type="protein sequence ID" value="KAG7306050.1"/>
    <property type="molecule type" value="Genomic_DNA"/>
</dbReference>
<evidence type="ECO:0000259" key="11">
    <source>
        <dbReference type="Pfam" id="PF07687"/>
    </source>
</evidence>
<keyword evidence="7" id="KW-0378">Hydrolase</keyword>
<evidence type="ECO:0000256" key="10">
    <source>
        <dbReference type="SAM" id="SignalP"/>
    </source>
</evidence>
<evidence type="ECO:0000256" key="5">
    <source>
        <dbReference type="ARBA" id="ARBA00022490"/>
    </source>
</evidence>
<evidence type="ECO:0000313" key="12">
    <source>
        <dbReference type="EMBL" id="KAG7306050.1"/>
    </source>
</evidence>
<reference evidence="12 13" key="1">
    <citation type="submission" date="2021-06" db="EMBL/GenBank/DDBJ databases">
        <title>A haploid diamondback moth (Plutella xylostella L.) genome assembly resolves 31 chromosomes and identifies a diamide resistance mutation.</title>
        <authorList>
            <person name="Ward C.M."/>
            <person name="Perry K.D."/>
            <person name="Baker G."/>
            <person name="Powis K."/>
            <person name="Heckel D.G."/>
            <person name="Baxter S.W."/>
        </authorList>
    </citation>
    <scope>NUCLEOTIDE SEQUENCE [LARGE SCALE GENOMIC DNA]</scope>
    <source>
        <strain evidence="12 13">LV</strain>
        <tissue evidence="12">Single pupa</tissue>
    </source>
</reference>
<keyword evidence="6" id="KW-0479">Metal-binding</keyword>
<evidence type="ECO:0000313" key="13">
    <source>
        <dbReference type="Proteomes" id="UP000823941"/>
    </source>
</evidence>
<dbReference type="Gene3D" id="3.40.630.10">
    <property type="entry name" value="Zn peptidases"/>
    <property type="match status" value="1"/>
</dbReference>
<dbReference type="EC" id="3.5.1.14" evidence="4"/>
<dbReference type="Gene3D" id="3.30.70.360">
    <property type="match status" value="1"/>
</dbReference>
<evidence type="ECO:0000256" key="8">
    <source>
        <dbReference type="ARBA" id="ARBA00022833"/>
    </source>
</evidence>
<dbReference type="InterPro" id="IPR002933">
    <property type="entry name" value="Peptidase_M20"/>
</dbReference>
<accession>A0ABQ7QLY1</accession>